<dbReference type="InterPro" id="IPR019734">
    <property type="entry name" value="TPR_rpt"/>
</dbReference>
<dbReference type="PROSITE" id="PS51257">
    <property type="entry name" value="PROKAR_LIPOPROTEIN"/>
    <property type="match status" value="1"/>
</dbReference>
<evidence type="ECO:0000313" key="4">
    <source>
        <dbReference type="Proteomes" id="UP000244223"/>
    </source>
</evidence>
<protein>
    <submittedName>
        <fullName evidence="3">Type IV pilus assembly protein PilF</fullName>
    </submittedName>
</protein>
<dbReference type="Proteomes" id="UP000244223">
    <property type="component" value="Unassembled WGS sequence"/>
</dbReference>
<feature type="signal peptide" evidence="2">
    <location>
        <begin position="1"/>
        <end position="27"/>
    </location>
</feature>
<dbReference type="Pfam" id="PF13414">
    <property type="entry name" value="TPR_11"/>
    <property type="match status" value="1"/>
</dbReference>
<evidence type="ECO:0000256" key="2">
    <source>
        <dbReference type="SAM" id="SignalP"/>
    </source>
</evidence>
<evidence type="ECO:0000256" key="1">
    <source>
        <dbReference type="PROSITE-ProRule" id="PRU00339"/>
    </source>
</evidence>
<dbReference type="PANTHER" id="PTHR12558:SF13">
    <property type="entry name" value="CELL DIVISION CYCLE PROTEIN 27 HOMOLOG"/>
    <property type="match status" value="1"/>
</dbReference>
<accession>A0A2T5J348</accession>
<keyword evidence="2" id="KW-0732">Signal</keyword>
<dbReference type="OrthoDB" id="305319at2"/>
<keyword evidence="1" id="KW-0802">TPR repeat</keyword>
<dbReference type="AlphaFoldDB" id="A0A2T5J348"/>
<dbReference type="SUPFAM" id="SSF48452">
    <property type="entry name" value="TPR-like"/>
    <property type="match status" value="1"/>
</dbReference>
<dbReference type="PROSITE" id="PS50005">
    <property type="entry name" value="TPR"/>
    <property type="match status" value="2"/>
</dbReference>
<dbReference type="PANTHER" id="PTHR12558">
    <property type="entry name" value="CELL DIVISION CYCLE 16,23,27"/>
    <property type="match status" value="1"/>
</dbReference>
<reference evidence="3 4" key="1">
    <citation type="submission" date="2018-04" db="EMBL/GenBank/DDBJ databases">
        <title>Genomic Encyclopedia of Archaeal and Bacterial Type Strains, Phase II (KMG-II): from individual species to whole genera.</title>
        <authorList>
            <person name="Goeker M."/>
        </authorList>
    </citation>
    <scope>NUCLEOTIDE SEQUENCE [LARGE SCALE GENOMIC DNA]</scope>
    <source>
        <strain evidence="3 4">DSM 5822</strain>
    </source>
</reference>
<feature type="chain" id="PRO_5030756500" evidence="2">
    <location>
        <begin position="28"/>
        <end position="267"/>
    </location>
</feature>
<dbReference type="NCBIfam" id="TIGR02521">
    <property type="entry name" value="type_IV_pilW"/>
    <property type="match status" value="1"/>
</dbReference>
<dbReference type="EMBL" id="QAON01000002">
    <property type="protein sequence ID" value="PTQ90832.1"/>
    <property type="molecule type" value="Genomic_DNA"/>
</dbReference>
<sequence length="267" mass="30136">MKMVYTLLRQRSGLIAASILLTLSLSACTVQEFPNQRKADPVASSKARTALAAEYLQKNQLELAQQQLKKALELDPKSPEAHNIMGALLERDEAFADAEQYYRKAINLRSDYSQAHNNYGVLLVRLKRYKDAIEQFSAAANDLGYERRDIALVYLGQTALLLNDTAKAKNAFERVLRMNARSLEALLELATLAFDAKDYATAQNYYQRFVKVLGSAPQTARSLWLGIRLARQNNDDIALANYESVLKRQFANTNEYKAYLDSLTQGR</sequence>
<dbReference type="RefSeq" id="WP_107864672.1">
    <property type="nucleotide sequence ID" value="NZ_QAON01000002.1"/>
</dbReference>
<dbReference type="InterPro" id="IPR011990">
    <property type="entry name" value="TPR-like_helical_dom_sf"/>
</dbReference>
<dbReference type="Gene3D" id="1.25.40.10">
    <property type="entry name" value="Tetratricopeptide repeat domain"/>
    <property type="match status" value="1"/>
</dbReference>
<dbReference type="Pfam" id="PF13432">
    <property type="entry name" value="TPR_16"/>
    <property type="match status" value="2"/>
</dbReference>
<keyword evidence="4" id="KW-1185">Reference proteome</keyword>
<feature type="repeat" description="TPR" evidence="1">
    <location>
        <begin position="79"/>
        <end position="112"/>
    </location>
</feature>
<feature type="repeat" description="TPR" evidence="1">
    <location>
        <begin position="45"/>
        <end position="78"/>
    </location>
</feature>
<proteinExistence type="predicted"/>
<dbReference type="SMART" id="SM00028">
    <property type="entry name" value="TPR"/>
    <property type="match status" value="5"/>
</dbReference>
<comment type="caution">
    <text evidence="3">The sequence shown here is derived from an EMBL/GenBank/DDBJ whole genome shotgun (WGS) entry which is preliminary data.</text>
</comment>
<evidence type="ECO:0000313" key="3">
    <source>
        <dbReference type="EMBL" id="PTQ90832.1"/>
    </source>
</evidence>
<dbReference type="InterPro" id="IPR013360">
    <property type="entry name" value="Pilus_4_PilW"/>
</dbReference>
<organism evidence="3 4">
    <name type="scientific">Agitococcus lubricus</name>
    <dbReference type="NCBI Taxonomy" id="1077255"/>
    <lineage>
        <taxon>Bacteria</taxon>
        <taxon>Pseudomonadati</taxon>
        <taxon>Pseudomonadota</taxon>
        <taxon>Gammaproteobacteria</taxon>
        <taxon>Moraxellales</taxon>
        <taxon>Moraxellaceae</taxon>
        <taxon>Agitococcus</taxon>
    </lineage>
</organism>
<name>A0A2T5J348_9GAMM</name>
<gene>
    <name evidence="3" type="ORF">C8N29_102232</name>
</gene>